<accession>A0A397VGV7</accession>
<comment type="caution">
    <text evidence="1">The sequence shown here is derived from an EMBL/GenBank/DDBJ whole genome shotgun (WGS) entry which is preliminary data.</text>
</comment>
<evidence type="ECO:0000313" key="1">
    <source>
        <dbReference type="EMBL" id="RIB20239.1"/>
    </source>
</evidence>
<dbReference type="AlphaFoldDB" id="A0A397VGV7"/>
<keyword evidence="2" id="KW-1185">Reference proteome</keyword>
<protein>
    <submittedName>
        <fullName evidence="1">Uncharacterized protein</fullName>
    </submittedName>
</protein>
<evidence type="ECO:0000313" key="2">
    <source>
        <dbReference type="Proteomes" id="UP000266673"/>
    </source>
</evidence>
<organism evidence="1 2">
    <name type="scientific">Gigaspora rosea</name>
    <dbReference type="NCBI Taxonomy" id="44941"/>
    <lineage>
        <taxon>Eukaryota</taxon>
        <taxon>Fungi</taxon>
        <taxon>Fungi incertae sedis</taxon>
        <taxon>Mucoromycota</taxon>
        <taxon>Glomeromycotina</taxon>
        <taxon>Glomeromycetes</taxon>
        <taxon>Diversisporales</taxon>
        <taxon>Gigasporaceae</taxon>
        <taxon>Gigaspora</taxon>
    </lineage>
</organism>
<name>A0A397VGV7_9GLOM</name>
<reference evidence="1 2" key="1">
    <citation type="submission" date="2018-06" db="EMBL/GenBank/DDBJ databases">
        <title>Comparative genomics reveals the genomic features of Rhizophagus irregularis, R. cerebriforme, R. diaphanum and Gigaspora rosea, and their symbiotic lifestyle signature.</title>
        <authorList>
            <person name="Morin E."/>
            <person name="San Clemente H."/>
            <person name="Chen E.C.H."/>
            <person name="De La Providencia I."/>
            <person name="Hainaut M."/>
            <person name="Kuo A."/>
            <person name="Kohler A."/>
            <person name="Murat C."/>
            <person name="Tang N."/>
            <person name="Roy S."/>
            <person name="Loubradou J."/>
            <person name="Henrissat B."/>
            <person name="Grigoriev I.V."/>
            <person name="Corradi N."/>
            <person name="Roux C."/>
            <person name="Martin F.M."/>
        </authorList>
    </citation>
    <scope>NUCLEOTIDE SEQUENCE [LARGE SCALE GENOMIC DNA]</scope>
    <source>
        <strain evidence="1 2">DAOM 194757</strain>
    </source>
</reference>
<dbReference type="OrthoDB" id="10345232at2759"/>
<proteinExistence type="predicted"/>
<dbReference type="Proteomes" id="UP000266673">
    <property type="component" value="Unassembled WGS sequence"/>
</dbReference>
<gene>
    <name evidence="1" type="ORF">C2G38_2244695</name>
</gene>
<sequence length="477" mass="54903">MKGSGLNAAEKEFADRQVKMANNITYFHEFKEDSFSKFAEYVVSKLDQKKRPLAANTGSKQKADVIKKGAAPLHEISQSLSNIDDVLNEYNKFKVGHNWILPGTETGYIDSKIATFVLENKQVMAKCYYDHPLLCYVVDLTNEDLLQNCQSPISRLTNVQRLFERKLLTSMKRLPTIYSRLDVQQEKMIDEILEEMQSGLFNSKSQRSELGWIVKYLFEEFTILWKKRRYDGLIEPNDIINEALWTAEPIHIIITAITRSLNKILPQWSAEVCNSTKNSVMKTVDYDSYKNGENLSNDSITQRKPDVWAITDIDGIRYEVMYCEISGMPFKPDPIHIEEDKRKLFRMGVRGKLLFNKNIVEQYGHALTNHLIQSISLLPIPLLRFYKRKFQLMFIDRPGKLCRATAVAPIDIPVQNSQKHKFKAFATRICEVYLVLKNINDEIEMIEKEIDRNEADDGNVTPLSGSTLLPLSISKSP</sequence>
<dbReference type="EMBL" id="QKWP01000429">
    <property type="protein sequence ID" value="RIB20239.1"/>
    <property type="molecule type" value="Genomic_DNA"/>
</dbReference>